<dbReference type="InterPro" id="IPR023151">
    <property type="entry name" value="PEP_util_CS"/>
</dbReference>
<dbReference type="InterPro" id="IPR036637">
    <property type="entry name" value="Phosphohistidine_dom_sf"/>
</dbReference>
<evidence type="ECO:0000256" key="9">
    <source>
        <dbReference type="ARBA" id="ARBA00022490"/>
    </source>
</evidence>
<dbReference type="Pfam" id="PF05524">
    <property type="entry name" value="PEP-utilisers_N"/>
    <property type="match status" value="1"/>
</dbReference>
<dbReference type="SUPFAM" id="SSF51621">
    <property type="entry name" value="Phosphoenolpyruvate/pyruvate domain"/>
    <property type="match status" value="1"/>
</dbReference>
<dbReference type="InterPro" id="IPR050499">
    <property type="entry name" value="PEP-utilizing_PTS_enzyme"/>
</dbReference>
<keyword evidence="8 17" id="KW-0813">Transport</keyword>
<feature type="domain" description="PEP-utilising enzyme mobile" evidence="21">
    <location>
        <begin position="180"/>
        <end position="251"/>
    </location>
</feature>
<gene>
    <name evidence="24" type="ORF">RSPPHO_02740</name>
</gene>
<evidence type="ECO:0000256" key="10">
    <source>
        <dbReference type="ARBA" id="ARBA00022597"/>
    </source>
</evidence>
<feature type="binding site" evidence="19">
    <location>
        <position position="358"/>
    </location>
    <ligand>
        <name>phosphoenolpyruvate</name>
        <dbReference type="ChEBI" id="CHEBI:58702"/>
    </ligand>
</feature>
<evidence type="ECO:0000256" key="14">
    <source>
        <dbReference type="ARBA" id="ARBA00022777"/>
    </source>
</evidence>
<comment type="function">
    <text evidence="3 17">General (non sugar-specific) component of the phosphoenolpyruvate-dependent sugar phosphotransferase system (sugar PTS). This major carbohydrate active-transport system catalyzes the phosphorylation of incoming sugar substrates concomitantly with their translocation across the cell membrane. Enzyme I transfers the phosphoryl group from phosphoenolpyruvate (PEP) to the phosphoryl carrier protein (HPr).</text>
</comment>
<comment type="catalytic activity">
    <reaction evidence="1 17">
        <text>L-histidyl-[protein] + phosphoenolpyruvate = N(pros)-phospho-L-histidyl-[protein] + pyruvate</text>
        <dbReference type="Rhea" id="RHEA:23880"/>
        <dbReference type="Rhea" id="RHEA-COMP:9745"/>
        <dbReference type="Rhea" id="RHEA-COMP:9746"/>
        <dbReference type="ChEBI" id="CHEBI:15361"/>
        <dbReference type="ChEBI" id="CHEBI:29979"/>
        <dbReference type="ChEBI" id="CHEBI:58702"/>
        <dbReference type="ChEBI" id="CHEBI:64837"/>
        <dbReference type="EC" id="2.7.3.9"/>
    </reaction>
</comment>
<dbReference type="PANTHER" id="PTHR46244:SF3">
    <property type="entry name" value="PHOSPHOENOLPYRUVATE-PROTEIN PHOSPHOTRANSFERASE"/>
    <property type="match status" value="1"/>
</dbReference>
<dbReference type="HOGENOM" id="CLU_007308_7_0_5"/>
<dbReference type="AlphaFoldDB" id="H6SNN5"/>
<dbReference type="PANTHER" id="PTHR46244">
    <property type="entry name" value="PHOSPHOENOLPYRUVATE-PROTEIN PHOSPHOTRANSFERASE"/>
    <property type="match status" value="1"/>
</dbReference>
<dbReference type="GO" id="GO:0009401">
    <property type="term" value="P:phosphoenolpyruvate-dependent sugar phosphotransferase system"/>
    <property type="evidence" value="ECO:0007669"/>
    <property type="project" value="UniProtKB-KW"/>
</dbReference>
<keyword evidence="24" id="KW-0670">Pyruvate</keyword>
<dbReference type="InterPro" id="IPR000121">
    <property type="entry name" value="PEP_util_C"/>
</dbReference>
<evidence type="ECO:0000256" key="3">
    <source>
        <dbReference type="ARBA" id="ARBA00002728"/>
    </source>
</evidence>
<evidence type="ECO:0000256" key="18">
    <source>
        <dbReference type="PIRSR" id="PIRSR000732-1"/>
    </source>
</evidence>
<dbReference type="Gene3D" id="1.10.274.10">
    <property type="entry name" value="PtsI, HPr-binding domain"/>
    <property type="match status" value="1"/>
</dbReference>
<accession>H6SNN5</accession>
<dbReference type="InterPro" id="IPR024692">
    <property type="entry name" value="PTS_EI"/>
</dbReference>
<feature type="binding site" evidence="19">
    <location>
        <position position="492"/>
    </location>
    <ligand>
        <name>phosphoenolpyruvate</name>
        <dbReference type="ChEBI" id="CHEBI:58702"/>
    </ligand>
</feature>
<feature type="binding site" evidence="19">
    <location>
        <position position="322"/>
    </location>
    <ligand>
        <name>phosphoenolpyruvate</name>
        <dbReference type="ChEBI" id="CHEBI:58702"/>
    </ligand>
</feature>
<evidence type="ECO:0000259" key="23">
    <source>
        <dbReference type="Pfam" id="PF05524"/>
    </source>
</evidence>
<evidence type="ECO:0000256" key="6">
    <source>
        <dbReference type="ARBA" id="ARBA00012232"/>
    </source>
</evidence>
<keyword evidence="13 17" id="KW-0479">Metal-binding</keyword>
<dbReference type="GO" id="GO:0005737">
    <property type="term" value="C:cytoplasm"/>
    <property type="evidence" value="ECO:0007669"/>
    <property type="project" value="UniProtKB-SubCell"/>
</dbReference>
<proteinExistence type="inferred from homology"/>
<dbReference type="InterPro" id="IPR008731">
    <property type="entry name" value="PTS_EIN"/>
</dbReference>
<keyword evidence="15 17" id="KW-0460">Magnesium</keyword>
<reference evidence="24 25" key="1">
    <citation type="submission" date="2012-02" db="EMBL/GenBank/DDBJ databases">
        <title>Shotgun genome sequence of Phaeospirillum photometricum DSM 122.</title>
        <authorList>
            <person name="Duquesne K."/>
            <person name="Sturgis J."/>
        </authorList>
    </citation>
    <scope>NUCLEOTIDE SEQUENCE [LARGE SCALE GENOMIC DNA]</scope>
    <source>
        <strain evidence="25">DSM122</strain>
    </source>
</reference>
<dbReference type="InterPro" id="IPR015813">
    <property type="entry name" value="Pyrv/PenolPyrv_kinase-like_dom"/>
</dbReference>
<evidence type="ECO:0000313" key="24">
    <source>
        <dbReference type="EMBL" id="CCG09366.1"/>
    </source>
</evidence>
<evidence type="ECO:0000313" key="25">
    <source>
        <dbReference type="Proteomes" id="UP000033220"/>
    </source>
</evidence>
<evidence type="ECO:0000256" key="13">
    <source>
        <dbReference type="ARBA" id="ARBA00022723"/>
    </source>
</evidence>
<evidence type="ECO:0000256" key="5">
    <source>
        <dbReference type="ARBA" id="ARBA00007837"/>
    </source>
</evidence>
<evidence type="ECO:0000256" key="16">
    <source>
        <dbReference type="ARBA" id="ARBA00033235"/>
    </source>
</evidence>
<dbReference type="PRINTS" id="PR01736">
    <property type="entry name" value="PHPHTRNFRASE"/>
</dbReference>
<dbReference type="EMBL" id="HE663493">
    <property type="protein sequence ID" value="CCG09366.1"/>
    <property type="molecule type" value="Genomic_DNA"/>
</dbReference>
<dbReference type="PATRIC" id="fig|1150469.3.peg.3107"/>
<dbReference type="SUPFAM" id="SSF47831">
    <property type="entry name" value="Enzyme I of the PEP:sugar phosphotransferase system HPr-binding (sub)domain"/>
    <property type="match status" value="1"/>
</dbReference>
<dbReference type="Pfam" id="PF02896">
    <property type="entry name" value="PEP-utilizers_C"/>
    <property type="match status" value="1"/>
</dbReference>
<evidence type="ECO:0000256" key="17">
    <source>
        <dbReference type="PIRNR" id="PIRNR000732"/>
    </source>
</evidence>
<evidence type="ECO:0000256" key="20">
    <source>
        <dbReference type="PIRSR" id="PIRSR000732-3"/>
    </source>
</evidence>
<feature type="binding site" evidence="20">
    <location>
        <position position="482"/>
    </location>
    <ligand>
        <name>Mg(2+)</name>
        <dbReference type="ChEBI" id="CHEBI:18420"/>
    </ligand>
</feature>
<name>H6SNN5_PARPM</name>
<evidence type="ECO:0000256" key="8">
    <source>
        <dbReference type="ARBA" id="ARBA00022448"/>
    </source>
</evidence>
<dbReference type="NCBIfam" id="TIGR01417">
    <property type="entry name" value="PTS_I_fam"/>
    <property type="match status" value="1"/>
</dbReference>
<evidence type="ECO:0000256" key="1">
    <source>
        <dbReference type="ARBA" id="ARBA00000683"/>
    </source>
</evidence>
<dbReference type="GO" id="GO:0046872">
    <property type="term" value="F:metal ion binding"/>
    <property type="evidence" value="ECO:0007669"/>
    <property type="project" value="UniProtKB-KW"/>
</dbReference>
<feature type="binding site" evidence="19">
    <location>
        <begin position="481"/>
        <end position="482"/>
    </location>
    <ligand>
        <name>phosphoenolpyruvate</name>
        <dbReference type="ChEBI" id="CHEBI:58702"/>
    </ligand>
</feature>
<evidence type="ECO:0000256" key="15">
    <source>
        <dbReference type="ARBA" id="ARBA00022842"/>
    </source>
</evidence>
<feature type="binding site" evidence="20">
    <location>
        <position position="458"/>
    </location>
    <ligand>
        <name>Mg(2+)</name>
        <dbReference type="ChEBI" id="CHEBI:18420"/>
    </ligand>
</feature>
<dbReference type="InterPro" id="IPR040442">
    <property type="entry name" value="Pyrv_kinase-like_dom_sf"/>
</dbReference>
<dbReference type="EC" id="2.7.3.9" evidence="6 17"/>
<keyword evidence="11 17" id="KW-0808">Transferase</keyword>
<evidence type="ECO:0000256" key="19">
    <source>
        <dbReference type="PIRSR" id="PIRSR000732-2"/>
    </source>
</evidence>
<feature type="domain" description="PEP-utilising enzyme C-terminal" evidence="22">
    <location>
        <begin position="279"/>
        <end position="567"/>
    </location>
</feature>
<evidence type="ECO:0000256" key="4">
    <source>
        <dbReference type="ARBA" id="ARBA00004496"/>
    </source>
</evidence>
<feature type="active site" description="Tele-phosphohistidine intermediate" evidence="18">
    <location>
        <position position="215"/>
    </location>
</feature>
<evidence type="ECO:0000259" key="21">
    <source>
        <dbReference type="Pfam" id="PF00391"/>
    </source>
</evidence>
<feature type="domain" description="Phosphotransferase system enzyme I N-terminal" evidence="23">
    <location>
        <begin position="26"/>
        <end position="152"/>
    </location>
</feature>
<comment type="cofactor">
    <cofactor evidence="2 17 20">
        <name>Mg(2+)</name>
        <dbReference type="ChEBI" id="CHEBI:18420"/>
    </cofactor>
</comment>
<evidence type="ECO:0000256" key="2">
    <source>
        <dbReference type="ARBA" id="ARBA00001946"/>
    </source>
</evidence>
<dbReference type="InterPro" id="IPR006318">
    <property type="entry name" value="PTS_EI-like"/>
</dbReference>
<dbReference type="STRING" id="1150469.RSPPHO_02740"/>
<comment type="similarity">
    <text evidence="5 17">Belongs to the PEP-utilizing enzyme family.</text>
</comment>
<sequence>MPWSRTVSMKATDTDADATPRCIRLQGLGVGPGVGVGRVHVHEAGAVAVPEYRIPASRVETERQRVIEAAEHGSSQIATLRRKARHLPGATGEELDHLLDAYQQMLKGSRLIKGVLERIGRERVNAEAAVRHEMDAMAETFAAMADAYLAARAEDIRDIGWRLIRVLTGTSSRALAPLTRNTVLVAHDLSPADTALLNPREVAGLILGSGGSDSHTAIMARSLGLPAVVAVADVLRHVRPGDTVCLDGEAGLVVIDPDEATQAEFRGRRAEFLRTRRLLGRLRDLPAETRDGTRITLMANVELAGELDAVHQGGAEGIGLLRTEFMFMNRPDLPGEDEQVAFLRTFIERMGGLPVTIRTLDVGGDKLAVSLGLDDSPNPALGLRAIRLSLSRLDLLRTQLAAILRAGIHGPVRILLPMVGSIEELVQVRQVHDQVVADLRARGVPLADPLPPLGIMIEVPGAALCADTLARACDFFAIGTNDLIQYTLAIDRSDPSVGHLYNPLHPAVLRLIQFTVLAAGRANIPVSVCGEMAGDPRLAGVLLGLGVMSLSMSANNIPRVKHTLRRLALADARERTATMMALNDPQAISAIADTLAERRRGKS</sequence>
<dbReference type="Proteomes" id="UP000033220">
    <property type="component" value="Chromosome DSM 122"/>
</dbReference>
<organism evidence="24 25">
    <name type="scientific">Pararhodospirillum photometricum DSM 122</name>
    <dbReference type="NCBI Taxonomy" id="1150469"/>
    <lineage>
        <taxon>Bacteria</taxon>
        <taxon>Pseudomonadati</taxon>
        <taxon>Pseudomonadota</taxon>
        <taxon>Alphaproteobacteria</taxon>
        <taxon>Rhodospirillales</taxon>
        <taxon>Rhodospirillaceae</taxon>
        <taxon>Pararhodospirillum</taxon>
    </lineage>
</organism>
<keyword evidence="10 17" id="KW-0762">Sugar transport</keyword>
<keyword evidence="12 17" id="KW-0598">Phosphotransferase system</keyword>
<keyword evidence="25" id="KW-1185">Reference proteome</keyword>
<dbReference type="KEGG" id="rpm:RSPPHO_02740"/>
<dbReference type="InterPro" id="IPR008279">
    <property type="entry name" value="PEP-util_enz_mobile_dom"/>
</dbReference>
<dbReference type="PIRSF" id="PIRSF000732">
    <property type="entry name" value="PTS_enzyme_I"/>
    <property type="match status" value="1"/>
</dbReference>
<evidence type="ECO:0000256" key="11">
    <source>
        <dbReference type="ARBA" id="ARBA00022679"/>
    </source>
</evidence>
<evidence type="ECO:0000256" key="7">
    <source>
        <dbReference type="ARBA" id="ARBA00016544"/>
    </source>
</evidence>
<dbReference type="InterPro" id="IPR036618">
    <property type="entry name" value="PtsI_HPr-bd_sf"/>
</dbReference>
<dbReference type="Gene3D" id="3.20.20.60">
    <property type="entry name" value="Phosphoenolpyruvate-binding domains"/>
    <property type="match status" value="1"/>
</dbReference>
<keyword evidence="14 17" id="KW-0418">Kinase</keyword>
<evidence type="ECO:0000256" key="12">
    <source>
        <dbReference type="ARBA" id="ARBA00022683"/>
    </source>
</evidence>
<dbReference type="eggNOG" id="COG1080">
    <property type="taxonomic scope" value="Bacteria"/>
</dbReference>
<evidence type="ECO:0000259" key="22">
    <source>
        <dbReference type="Pfam" id="PF02896"/>
    </source>
</evidence>
<dbReference type="GO" id="GO:0016301">
    <property type="term" value="F:kinase activity"/>
    <property type="evidence" value="ECO:0007669"/>
    <property type="project" value="UniProtKB-KW"/>
</dbReference>
<dbReference type="Gene3D" id="3.50.30.10">
    <property type="entry name" value="Phosphohistidine domain"/>
    <property type="match status" value="1"/>
</dbReference>
<dbReference type="PROSITE" id="PS00742">
    <property type="entry name" value="PEP_ENZYMES_2"/>
    <property type="match status" value="1"/>
</dbReference>
<dbReference type="GO" id="GO:0008965">
    <property type="term" value="F:phosphoenolpyruvate-protein phosphotransferase activity"/>
    <property type="evidence" value="ECO:0007669"/>
    <property type="project" value="UniProtKB-EC"/>
</dbReference>
<feature type="active site" description="Proton donor" evidence="18">
    <location>
        <position position="529"/>
    </location>
</feature>
<protein>
    <recommendedName>
        <fullName evidence="7 17">Phosphoenolpyruvate-protein phosphotransferase</fullName>
        <ecNumber evidence="6 17">2.7.3.9</ecNumber>
    </recommendedName>
    <alternativeName>
        <fullName evidence="16 17">Phosphotransferase system, enzyme I</fullName>
    </alternativeName>
</protein>
<comment type="subcellular location">
    <subcellularLocation>
        <location evidence="4 17">Cytoplasm</location>
    </subcellularLocation>
</comment>
<dbReference type="Pfam" id="PF00391">
    <property type="entry name" value="PEP-utilizers"/>
    <property type="match status" value="1"/>
</dbReference>
<keyword evidence="9 17" id="KW-0963">Cytoplasm</keyword>
<dbReference type="SUPFAM" id="SSF52009">
    <property type="entry name" value="Phosphohistidine domain"/>
    <property type="match status" value="1"/>
</dbReference>